<comment type="caution">
    <text evidence="1">The sequence shown here is derived from an EMBL/GenBank/DDBJ whole genome shotgun (WGS) entry which is preliminary data.</text>
</comment>
<keyword evidence="2" id="KW-1185">Reference proteome</keyword>
<dbReference type="Proteomes" id="UP001165263">
    <property type="component" value="Unassembled WGS sequence"/>
</dbReference>
<reference evidence="1" key="1">
    <citation type="submission" date="2022-08" db="EMBL/GenBank/DDBJ databases">
        <title>Reclassification of Massilia species as members of the genera Telluria, Duganella, Pseudoduganella, Mokoshia gen. nov. and Zemynaea gen. nov. using orthogonal and non-orthogonal genome-based approaches.</title>
        <authorList>
            <person name="Bowman J.P."/>
        </authorList>
    </citation>
    <scope>NUCLEOTIDE SEQUENCE</scope>
    <source>
        <strain evidence="1">LMG 11547</strain>
    </source>
</reference>
<dbReference type="EMBL" id="JANUHC010000004">
    <property type="protein sequence ID" value="MCS0630543.1"/>
    <property type="molecule type" value="Genomic_DNA"/>
</dbReference>
<protein>
    <submittedName>
        <fullName evidence="1">Alpha/beta hydrolase</fullName>
    </submittedName>
</protein>
<sequence>MASYGTPDHPSAASPRGHIGAAHRGFERHAARGRRESPTLSDFRVLVAPGLHDSGPDHWQTRWERLHPAFERIEQWDWDRPDLDAWSAQVGHMLRRSARPAILVAHSFGCLATVHRAAAGAPNLAGALLVAPADPHKFGIERELMVAPLAVPTIVVGSENDPWLSLEGARTWARQWGSTFVNAGPLGHINADSNLDDWPFGLALLEQLPELVQVPSHCRCGVRDAVQVGGCSPRITELE</sequence>
<organism evidence="1 2">
    <name type="scientific">Telluria mixta</name>
    <dbReference type="NCBI Taxonomy" id="34071"/>
    <lineage>
        <taxon>Bacteria</taxon>
        <taxon>Pseudomonadati</taxon>
        <taxon>Pseudomonadota</taxon>
        <taxon>Betaproteobacteria</taxon>
        <taxon>Burkholderiales</taxon>
        <taxon>Oxalobacteraceae</taxon>
        <taxon>Telluria group</taxon>
        <taxon>Telluria</taxon>
    </lineage>
</organism>
<gene>
    <name evidence="1" type="ORF">NX786_14480</name>
</gene>
<name>A0ABT2BZI4_9BURK</name>
<dbReference type="InterPro" id="IPR010662">
    <property type="entry name" value="RBBP9/YdeN"/>
</dbReference>
<dbReference type="Gene3D" id="3.40.50.1820">
    <property type="entry name" value="alpha/beta hydrolase"/>
    <property type="match status" value="1"/>
</dbReference>
<dbReference type="RefSeq" id="WP_259449644.1">
    <property type="nucleotide sequence ID" value="NZ_CP119520.1"/>
</dbReference>
<evidence type="ECO:0000313" key="2">
    <source>
        <dbReference type="Proteomes" id="UP001165263"/>
    </source>
</evidence>
<accession>A0ABT2BZI4</accession>
<proteinExistence type="predicted"/>
<evidence type="ECO:0000313" key="1">
    <source>
        <dbReference type="EMBL" id="MCS0630543.1"/>
    </source>
</evidence>
<keyword evidence="1" id="KW-0378">Hydrolase</keyword>
<dbReference type="SUPFAM" id="SSF53474">
    <property type="entry name" value="alpha/beta-Hydrolases"/>
    <property type="match status" value="1"/>
</dbReference>
<dbReference type="GO" id="GO:0016787">
    <property type="term" value="F:hydrolase activity"/>
    <property type="evidence" value="ECO:0007669"/>
    <property type="project" value="UniProtKB-KW"/>
</dbReference>
<dbReference type="InterPro" id="IPR029058">
    <property type="entry name" value="AB_hydrolase_fold"/>
</dbReference>
<dbReference type="Pfam" id="PF06821">
    <property type="entry name" value="Ser_hydrolase"/>
    <property type="match status" value="1"/>
</dbReference>